<dbReference type="KEGG" id="mes:Meso_2014"/>
<dbReference type="EMBL" id="CP000390">
    <property type="protein sequence ID" value="ABG63407.1"/>
    <property type="molecule type" value="Genomic_DNA"/>
</dbReference>
<dbReference type="STRING" id="266779.Meso_2014"/>
<proteinExistence type="predicted"/>
<dbReference type="eggNOG" id="COG5462">
    <property type="taxonomic scope" value="Bacteria"/>
</dbReference>
<dbReference type="HOGENOM" id="CLU_144121_1_0_5"/>
<sequence precursor="true">MLFRTSDVVLIAVMLSAAAFTYKTKHDAEAMMDRIGKLETNIQLEKDSIDILKADWSLFTQPGRLQKLAEAYQTELGLQVTQAQQIVDFSALGSIPFPVDKVGDLIAELGVADPAQEIDPTATGGVRP</sequence>
<reference evidence="1" key="1">
    <citation type="submission" date="2006-06" db="EMBL/GenBank/DDBJ databases">
        <title>Complete sequence of chromosome of Chelativorans sp. BNC1.</title>
        <authorList>
            <consortium name="US DOE Joint Genome Institute"/>
            <person name="Copeland A."/>
            <person name="Lucas S."/>
            <person name="Lapidus A."/>
            <person name="Barry K."/>
            <person name="Detter J.C."/>
            <person name="Glavina del Rio T."/>
            <person name="Hammon N."/>
            <person name="Israni S."/>
            <person name="Dalin E."/>
            <person name="Tice H."/>
            <person name="Pitluck S."/>
            <person name="Chertkov O."/>
            <person name="Brettin T."/>
            <person name="Bruce D."/>
            <person name="Han C."/>
            <person name="Tapia R."/>
            <person name="Gilna P."/>
            <person name="Schmutz J."/>
            <person name="Larimer F."/>
            <person name="Land M."/>
            <person name="Hauser L."/>
            <person name="Kyrpides N."/>
            <person name="Mikhailova N."/>
            <person name="Richardson P."/>
        </authorList>
    </citation>
    <scope>NUCLEOTIDE SEQUENCE</scope>
    <source>
        <strain evidence="1">BNC1</strain>
    </source>
</reference>
<dbReference type="AlphaFoldDB" id="Q11GR8"/>
<organism evidence="1">
    <name type="scientific">Chelativorans sp. (strain BNC1)</name>
    <dbReference type="NCBI Taxonomy" id="266779"/>
    <lineage>
        <taxon>Bacteria</taxon>
        <taxon>Pseudomonadati</taxon>
        <taxon>Pseudomonadota</taxon>
        <taxon>Alphaproteobacteria</taxon>
        <taxon>Hyphomicrobiales</taxon>
        <taxon>Phyllobacteriaceae</taxon>
        <taxon>Chelativorans</taxon>
    </lineage>
</organism>
<accession>Q11GR8</accession>
<protein>
    <submittedName>
        <fullName evidence="1">Uncharacterized protein</fullName>
    </submittedName>
</protein>
<evidence type="ECO:0000313" key="1">
    <source>
        <dbReference type="EMBL" id="ABG63407.1"/>
    </source>
</evidence>
<name>Q11GR8_CHESB</name>
<gene>
    <name evidence="1" type="ordered locus">Meso_2014</name>
</gene>